<sequence>MTIIGGTELSEGGKRAAKVVVIVLLIGIVILAASCGLCINSMIG</sequence>
<feature type="transmembrane region" description="Helical" evidence="1">
    <location>
        <begin position="19"/>
        <end position="43"/>
    </location>
</feature>
<keyword evidence="1" id="KW-1133">Transmembrane helix</keyword>
<evidence type="ECO:0000313" key="4">
    <source>
        <dbReference type="EMBL" id="QJI04128.1"/>
    </source>
</evidence>
<keyword evidence="1" id="KW-0472">Membrane</keyword>
<dbReference type="EMBL" id="MT145151">
    <property type="protein sequence ID" value="QJI04128.1"/>
    <property type="molecule type" value="Genomic_DNA"/>
</dbReference>
<gene>
    <name evidence="3" type="ORF">MM415A03730_0009</name>
    <name evidence="2" type="ORF">MM415B01299_0002</name>
    <name evidence="4" type="ORF">TM448B06264_0002</name>
</gene>
<evidence type="ECO:0000313" key="3">
    <source>
        <dbReference type="EMBL" id="QJA70447.1"/>
    </source>
</evidence>
<protein>
    <submittedName>
        <fullName evidence="4">Uncharacterized protein</fullName>
    </submittedName>
</protein>
<keyword evidence="1" id="KW-0812">Transmembrane</keyword>
<evidence type="ECO:0000313" key="2">
    <source>
        <dbReference type="EMBL" id="QJA59423.1"/>
    </source>
</evidence>
<dbReference type="AlphaFoldDB" id="A0A6M3Y4G9"/>
<reference evidence="4" key="1">
    <citation type="submission" date="2020-03" db="EMBL/GenBank/DDBJ databases">
        <title>The deep terrestrial virosphere.</title>
        <authorList>
            <person name="Holmfeldt K."/>
            <person name="Nilsson E."/>
            <person name="Simone D."/>
            <person name="Lopez-Fernandez M."/>
            <person name="Wu X."/>
            <person name="de Brujin I."/>
            <person name="Lundin D."/>
            <person name="Andersson A."/>
            <person name="Bertilsson S."/>
            <person name="Dopson M."/>
        </authorList>
    </citation>
    <scope>NUCLEOTIDE SEQUENCE</scope>
    <source>
        <strain evidence="3">MM415A03730</strain>
        <strain evidence="2">MM415B01299</strain>
        <strain evidence="4">TM448B06264</strain>
    </source>
</reference>
<dbReference type="EMBL" id="MT141793">
    <property type="protein sequence ID" value="QJA70447.1"/>
    <property type="molecule type" value="Genomic_DNA"/>
</dbReference>
<name>A0A6M3Y4G9_9ZZZZ</name>
<dbReference type="EMBL" id="MT141369">
    <property type="protein sequence ID" value="QJA59423.1"/>
    <property type="molecule type" value="Genomic_DNA"/>
</dbReference>
<proteinExistence type="predicted"/>
<organism evidence="4">
    <name type="scientific">viral metagenome</name>
    <dbReference type="NCBI Taxonomy" id="1070528"/>
    <lineage>
        <taxon>unclassified sequences</taxon>
        <taxon>metagenomes</taxon>
        <taxon>organismal metagenomes</taxon>
    </lineage>
</organism>
<evidence type="ECO:0000256" key="1">
    <source>
        <dbReference type="SAM" id="Phobius"/>
    </source>
</evidence>
<accession>A0A6M3Y4G9</accession>